<dbReference type="GO" id="GO:0019346">
    <property type="term" value="P:transsulfuration"/>
    <property type="evidence" value="ECO:0007669"/>
    <property type="project" value="InterPro"/>
</dbReference>
<dbReference type="Gene3D" id="3.90.1150.10">
    <property type="entry name" value="Aspartate Aminotransferase, domain 1"/>
    <property type="match status" value="1"/>
</dbReference>
<dbReference type="InterPro" id="IPR000277">
    <property type="entry name" value="Cys/Met-Metab_PyrdxlP-dep_enz"/>
</dbReference>
<dbReference type="OrthoDB" id="5288458at2"/>
<dbReference type="RefSeq" id="WP_015470588.1">
    <property type="nucleotide sequence ID" value="NC_020813.1"/>
</dbReference>
<dbReference type="InterPro" id="IPR015421">
    <property type="entry name" value="PyrdxlP-dep_Trfase_major"/>
</dbReference>
<sequence>MKKRSTIKTFNVHGSDSTQAWEFSHHLVPPMTASTTFRLKSLKRGADGFQLFANPKQLKKNKTDPIWIYDRLEEPSSKMLEEQLANMENGEAAISFSSGMGAISAALLAFLKSGDHVISHKTLYGCTYSLITSWLPRFGIEHQLININDLTASDLRNPKLKILYFESVSNPSLEIVDIKKISKLVKAENKNRKEQDRIKIVVDNTFATPWGMRPLEHGADLVIQSLTKNIAGFGTEMGGAIVTYQKHLSQLLLIRKDIGAIMHPHSAWNIMVYGIPSQVLRFEAQQKNALKVAQYLEKHPRVEKVFYPGLSSFPQYKLAKSLLRSPAGDFAPGQMLTFTLKGSNKTTEKFINHIATKSYSITLAVSLGLIKTLIEVPGLMTHAAVPKEQQEKSGIPAKLIRMSIGIEDTEDIIQDLEKAFKVI</sequence>
<dbReference type="PANTHER" id="PTHR11808">
    <property type="entry name" value="TRANS-SULFURATION ENZYME FAMILY MEMBER"/>
    <property type="match status" value="1"/>
</dbReference>
<dbReference type="FunFam" id="3.40.640.10:FF:000046">
    <property type="entry name" value="Cystathionine gamma-lyase"/>
    <property type="match status" value="1"/>
</dbReference>
<proteinExistence type="inferred from homology"/>
<dbReference type="PIRSF" id="PIRSF001434">
    <property type="entry name" value="CGS"/>
    <property type="match status" value="1"/>
</dbReference>
<gene>
    <name evidence="5" type="ORF">A11Q_1882</name>
</gene>
<dbReference type="AlphaFoldDB" id="M4VA62"/>
<dbReference type="InterPro" id="IPR015422">
    <property type="entry name" value="PyrdxlP-dep_Trfase_small"/>
</dbReference>
<dbReference type="PATRIC" id="fig|1184267.3.peg.1905"/>
<reference evidence="5 6" key="1">
    <citation type="journal article" date="2013" name="ISME J.">
        <title>By their genes ye shall know them: genomic signatures of predatory bacteria.</title>
        <authorList>
            <person name="Pasternak Z."/>
            <person name="Pietrokovski S."/>
            <person name="Rotem O."/>
            <person name="Gophna U."/>
            <person name="Lurie-Weinberger M.N."/>
            <person name="Jurkevitch E."/>
        </authorList>
    </citation>
    <scope>NUCLEOTIDE SEQUENCE [LARGE SCALE GENOMIC DNA]</scope>
    <source>
        <strain evidence="5 6">JSS</strain>
    </source>
</reference>
<evidence type="ECO:0000313" key="5">
    <source>
        <dbReference type="EMBL" id="AGH96098.1"/>
    </source>
</evidence>
<feature type="modified residue" description="N6-(pyridoxal phosphate)lysine" evidence="3">
    <location>
        <position position="228"/>
    </location>
</feature>
<keyword evidence="6" id="KW-1185">Reference proteome</keyword>
<protein>
    <recommendedName>
        <fullName evidence="7">Cystathionine gamma-lyase</fullName>
    </recommendedName>
</protein>
<dbReference type="InterPro" id="IPR015424">
    <property type="entry name" value="PyrdxlP-dep_Trfase"/>
</dbReference>
<evidence type="ECO:0000256" key="2">
    <source>
        <dbReference type="ARBA" id="ARBA00022898"/>
    </source>
</evidence>
<evidence type="ECO:0008006" key="7">
    <source>
        <dbReference type="Google" id="ProtNLM"/>
    </source>
</evidence>
<evidence type="ECO:0000256" key="3">
    <source>
        <dbReference type="PIRSR" id="PIRSR001434-2"/>
    </source>
</evidence>
<dbReference type="KEGG" id="bex:A11Q_1882"/>
<keyword evidence="2 3" id="KW-0663">Pyridoxal phosphate</keyword>
<accession>M4VA62</accession>
<evidence type="ECO:0000256" key="4">
    <source>
        <dbReference type="RuleBase" id="RU362118"/>
    </source>
</evidence>
<dbReference type="GO" id="GO:0005737">
    <property type="term" value="C:cytoplasm"/>
    <property type="evidence" value="ECO:0007669"/>
    <property type="project" value="TreeGrafter"/>
</dbReference>
<dbReference type="Gene3D" id="3.40.640.10">
    <property type="entry name" value="Type I PLP-dependent aspartate aminotransferase-like (Major domain)"/>
    <property type="match status" value="1"/>
</dbReference>
<dbReference type="SUPFAM" id="SSF53383">
    <property type="entry name" value="PLP-dependent transferases"/>
    <property type="match status" value="1"/>
</dbReference>
<dbReference type="GO" id="GO:0030170">
    <property type="term" value="F:pyridoxal phosphate binding"/>
    <property type="evidence" value="ECO:0007669"/>
    <property type="project" value="InterPro"/>
</dbReference>
<dbReference type="eggNOG" id="COG0626">
    <property type="taxonomic scope" value="Bacteria"/>
</dbReference>
<evidence type="ECO:0000256" key="1">
    <source>
        <dbReference type="ARBA" id="ARBA00001933"/>
    </source>
</evidence>
<dbReference type="GO" id="GO:0016846">
    <property type="term" value="F:carbon-sulfur lyase activity"/>
    <property type="evidence" value="ECO:0007669"/>
    <property type="project" value="TreeGrafter"/>
</dbReference>
<dbReference type="PANTHER" id="PTHR11808:SF80">
    <property type="entry name" value="CYSTATHIONINE GAMMA-LYASE"/>
    <property type="match status" value="1"/>
</dbReference>
<dbReference type="CDD" id="cd00614">
    <property type="entry name" value="CGS_like"/>
    <property type="match status" value="1"/>
</dbReference>
<dbReference type="Pfam" id="PF01053">
    <property type="entry name" value="Cys_Met_Meta_PP"/>
    <property type="match status" value="1"/>
</dbReference>
<dbReference type="EMBL" id="CP003537">
    <property type="protein sequence ID" value="AGH96098.1"/>
    <property type="molecule type" value="Genomic_DNA"/>
</dbReference>
<comment type="similarity">
    <text evidence="4">Belongs to the trans-sulfuration enzymes family.</text>
</comment>
<evidence type="ECO:0000313" key="6">
    <source>
        <dbReference type="Proteomes" id="UP000012040"/>
    </source>
</evidence>
<dbReference type="HOGENOM" id="CLU_018986_2_0_7"/>
<dbReference type="Proteomes" id="UP000012040">
    <property type="component" value="Chromosome"/>
</dbReference>
<name>M4VA62_9BACT</name>
<organism evidence="5 6">
    <name type="scientific">Pseudobdellovibrio exovorus JSS</name>
    <dbReference type="NCBI Taxonomy" id="1184267"/>
    <lineage>
        <taxon>Bacteria</taxon>
        <taxon>Pseudomonadati</taxon>
        <taxon>Bdellovibrionota</taxon>
        <taxon>Bdellovibrionia</taxon>
        <taxon>Bdellovibrionales</taxon>
        <taxon>Pseudobdellovibrionaceae</taxon>
        <taxon>Pseudobdellovibrio</taxon>
    </lineage>
</organism>
<dbReference type="STRING" id="1184267.A11Q_1882"/>
<comment type="cofactor">
    <cofactor evidence="1 4">
        <name>pyridoxal 5'-phosphate</name>
        <dbReference type="ChEBI" id="CHEBI:597326"/>
    </cofactor>
</comment>